<dbReference type="Proteomes" id="UP000015103">
    <property type="component" value="Unassembled WGS sequence"/>
</dbReference>
<dbReference type="GO" id="GO:0000981">
    <property type="term" value="F:DNA-binding transcription factor activity, RNA polymerase II-specific"/>
    <property type="evidence" value="ECO:0007669"/>
    <property type="project" value="InterPro"/>
</dbReference>
<dbReference type="PROSITE" id="PS00027">
    <property type="entry name" value="HOMEOBOX_1"/>
    <property type="match status" value="1"/>
</dbReference>
<dbReference type="InterPro" id="IPR020479">
    <property type="entry name" value="HD_metazoa"/>
</dbReference>
<evidence type="ECO:0000313" key="10">
    <source>
        <dbReference type="Proteomes" id="UP000015103"/>
    </source>
</evidence>
<dbReference type="InterPro" id="IPR050394">
    <property type="entry name" value="Homeobox_NK-like"/>
</dbReference>
<dbReference type="CDD" id="cd00086">
    <property type="entry name" value="homeodomain"/>
    <property type="match status" value="1"/>
</dbReference>
<accession>T1HQ59</accession>
<evidence type="ECO:0000256" key="7">
    <source>
        <dbReference type="SAM" id="MobiDB-lite"/>
    </source>
</evidence>
<feature type="DNA-binding region" description="Homeobox" evidence="5">
    <location>
        <begin position="30"/>
        <end position="89"/>
    </location>
</feature>
<dbReference type="InterPro" id="IPR001356">
    <property type="entry name" value="HD"/>
</dbReference>
<dbReference type="STRING" id="13249.T1HQ59"/>
<keyword evidence="10" id="KW-1185">Reference proteome</keyword>
<dbReference type="EMBL" id="ACPB03024705">
    <property type="status" value="NOT_ANNOTATED_CDS"/>
    <property type="molecule type" value="Genomic_DNA"/>
</dbReference>
<dbReference type="OMA" id="PIASKCK"/>
<proteinExistence type="predicted"/>
<dbReference type="InterPro" id="IPR017970">
    <property type="entry name" value="Homeobox_CS"/>
</dbReference>
<reference evidence="9" key="1">
    <citation type="submission" date="2015-05" db="UniProtKB">
        <authorList>
            <consortium name="EnsemblMetazoa"/>
        </authorList>
    </citation>
    <scope>IDENTIFICATION</scope>
</reference>
<dbReference type="GO" id="GO:0000978">
    <property type="term" value="F:RNA polymerase II cis-regulatory region sequence-specific DNA binding"/>
    <property type="evidence" value="ECO:0007669"/>
    <property type="project" value="TreeGrafter"/>
</dbReference>
<dbReference type="SMART" id="SM00389">
    <property type="entry name" value="HOX"/>
    <property type="match status" value="1"/>
</dbReference>
<protein>
    <submittedName>
        <fullName evidence="9">Homeobox domain-containing protein</fullName>
    </submittedName>
</protein>
<feature type="domain" description="Homeobox" evidence="8">
    <location>
        <begin position="28"/>
        <end position="88"/>
    </location>
</feature>
<name>T1HQ59_RHOPR</name>
<dbReference type="PROSITE" id="PS50071">
    <property type="entry name" value="HOMEOBOX_2"/>
    <property type="match status" value="1"/>
</dbReference>
<keyword evidence="4 5" id="KW-0539">Nucleus</keyword>
<evidence type="ECO:0000256" key="2">
    <source>
        <dbReference type="ARBA" id="ARBA00023125"/>
    </source>
</evidence>
<dbReference type="InterPro" id="IPR009057">
    <property type="entry name" value="Homeodomain-like_sf"/>
</dbReference>
<dbReference type="eggNOG" id="KOG0842">
    <property type="taxonomic scope" value="Eukaryota"/>
</dbReference>
<dbReference type="HOGENOM" id="CLU_1763477_0_0_1"/>
<evidence type="ECO:0000256" key="6">
    <source>
        <dbReference type="RuleBase" id="RU000682"/>
    </source>
</evidence>
<dbReference type="Pfam" id="PF00046">
    <property type="entry name" value="Homeodomain"/>
    <property type="match status" value="1"/>
</dbReference>
<dbReference type="SUPFAM" id="SSF46689">
    <property type="entry name" value="Homeodomain-like"/>
    <property type="match status" value="1"/>
</dbReference>
<feature type="region of interest" description="Disordered" evidence="7">
    <location>
        <begin position="1"/>
        <end position="33"/>
    </location>
</feature>
<keyword evidence="2 5" id="KW-0238">DNA-binding</keyword>
<dbReference type="GO" id="GO:0005634">
    <property type="term" value="C:nucleus"/>
    <property type="evidence" value="ECO:0007669"/>
    <property type="project" value="UniProtKB-SubCell"/>
</dbReference>
<evidence type="ECO:0000256" key="3">
    <source>
        <dbReference type="ARBA" id="ARBA00023155"/>
    </source>
</evidence>
<dbReference type="PANTHER" id="PTHR24340">
    <property type="entry name" value="HOMEOBOX PROTEIN NKX"/>
    <property type="match status" value="1"/>
</dbReference>
<keyword evidence="3 5" id="KW-0371">Homeobox</keyword>
<organism evidence="9 10">
    <name type="scientific">Rhodnius prolixus</name>
    <name type="common">Triatomid bug</name>
    <dbReference type="NCBI Taxonomy" id="13249"/>
    <lineage>
        <taxon>Eukaryota</taxon>
        <taxon>Metazoa</taxon>
        <taxon>Ecdysozoa</taxon>
        <taxon>Arthropoda</taxon>
        <taxon>Hexapoda</taxon>
        <taxon>Insecta</taxon>
        <taxon>Pterygota</taxon>
        <taxon>Neoptera</taxon>
        <taxon>Paraneoptera</taxon>
        <taxon>Hemiptera</taxon>
        <taxon>Heteroptera</taxon>
        <taxon>Panheteroptera</taxon>
        <taxon>Cimicomorpha</taxon>
        <taxon>Reduviidae</taxon>
        <taxon>Triatominae</taxon>
        <taxon>Rhodnius</taxon>
    </lineage>
</organism>
<dbReference type="GO" id="GO:0030154">
    <property type="term" value="P:cell differentiation"/>
    <property type="evidence" value="ECO:0007669"/>
    <property type="project" value="TreeGrafter"/>
</dbReference>
<dbReference type="AlphaFoldDB" id="T1HQ59"/>
<dbReference type="PANTHER" id="PTHR24340:SF32">
    <property type="entry name" value="HOMEOBOX PROTEIN NKX-2.3"/>
    <property type="match status" value="1"/>
</dbReference>
<dbReference type="VEuPathDB" id="VectorBase:RPRC006183"/>
<dbReference type="Gene3D" id="1.10.10.60">
    <property type="entry name" value="Homeodomain-like"/>
    <property type="match status" value="1"/>
</dbReference>
<evidence type="ECO:0000259" key="8">
    <source>
        <dbReference type="PROSITE" id="PS50071"/>
    </source>
</evidence>
<evidence type="ECO:0000256" key="4">
    <source>
        <dbReference type="ARBA" id="ARBA00023242"/>
    </source>
</evidence>
<dbReference type="InParanoid" id="T1HQ59"/>
<evidence type="ECO:0000313" key="9">
    <source>
        <dbReference type="EnsemblMetazoa" id="RPRC006183-PA"/>
    </source>
</evidence>
<feature type="compositionally biased region" description="Basic and acidic residues" evidence="7">
    <location>
        <begin position="11"/>
        <end position="26"/>
    </location>
</feature>
<dbReference type="EnsemblMetazoa" id="RPRC006183-RA">
    <property type="protein sequence ID" value="RPRC006183-PA"/>
    <property type="gene ID" value="RPRC006183"/>
</dbReference>
<sequence length="148" mass="17937">TEFEIIQPISDQKRTKEEVKRKENTKQRTKRKPRILFTQAQVYELERRFKRQCYLSAPERDDMAASIKLTSTQVKIWFQNRRYKNKRMKAEEEKQLPYFPRPQSWDPPPQNYNHLANFNNHQVDGAQNPEEYNLGQSSCGQENLWRYL</sequence>
<comment type="subcellular location">
    <subcellularLocation>
        <location evidence="1 5 6">Nucleus</location>
    </subcellularLocation>
</comment>
<feature type="region of interest" description="Disordered" evidence="7">
    <location>
        <begin position="86"/>
        <end position="112"/>
    </location>
</feature>
<evidence type="ECO:0000256" key="1">
    <source>
        <dbReference type="ARBA" id="ARBA00004123"/>
    </source>
</evidence>
<evidence type="ECO:0000256" key="5">
    <source>
        <dbReference type="PROSITE-ProRule" id="PRU00108"/>
    </source>
</evidence>
<dbReference type="PRINTS" id="PR00024">
    <property type="entry name" value="HOMEOBOX"/>
</dbReference>